<dbReference type="PANTHER" id="PTHR33794">
    <property type="entry name" value="BACILLOLYSIN"/>
    <property type="match status" value="1"/>
</dbReference>
<evidence type="ECO:0000259" key="12">
    <source>
        <dbReference type="Pfam" id="PF01447"/>
    </source>
</evidence>
<evidence type="ECO:0000256" key="5">
    <source>
        <dbReference type="ARBA" id="ARBA00022729"/>
    </source>
</evidence>
<evidence type="ECO:0000256" key="4">
    <source>
        <dbReference type="ARBA" id="ARBA00022723"/>
    </source>
</evidence>
<evidence type="ECO:0000256" key="9">
    <source>
        <dbReference type="ARBA" id="ARBA00023145"/>
    </source>
</evidence>
<proteinExistence type="inferred from homology"/>
<sequence>MMAALLACAWSASAADKINLEQLTPSATAQSAASRSSSVTGKASSGAPSIHSTLGLTSSELQAARSQTYANGRVVTRFQQFHQGVPVWGEAIVEHANAGAAQSTLSGYLISNLAKDVPNAKPFYSTTQAVTLAKTQARASSSENEQAKLFVKLDENNVGKLVYLVSFLDTTNPAKPSRPHFIIDANTGVVVEKWEGLTHATTGTGPGGNAKTGQYEYGTTAGYGFLDVTVSGSTCTLNSTNVATYNMNSATSGSGTLHSFTCPRNTVKTINGGYSPMNDAHYFGNQVFNMYQTYLGVRPISQKLVMKVHYGSSYENAFWDGSSMNFGDGASTFYPLTALDVTGHEVSHGFTEQNSGLVYSGMSGGMNEAFSDMAGEAVEYYVKGTNDFKVGTDIFKATGALRYMYNPPLDGGSIANASNYTSSLDVHYSSGVYNKAFYLLATTAGWNTRKAFEVMADANRLYWTSSSTFNQGACGVEKAATNRGYATADVTAAFASVGVSCASTAPTATPLTKGVTVSGITLAKGATKLYSIVVPAGATNLTFKLSGGTGDGDIYVKASTAPTTTSYTAKSTGSTNTETVTIASPSAATYYVLVSAYAAVSSTTLVANYQ</sequence>
<evidence type="ECO:0000256" key="1">
    <source>
        <dbReference type="ARBA" id="ARBA00001947"/>
    </source>
</evidence>
<dbReference type="EMBL" id="JACOFT010000001">
    <property type="protein sequence ID" value="MBC3810401.1"/>
    <property type="molecule type" value="Genomic_DNA"/>
</dbReference>
<evidence type="ECO:0000259" key="15">
    <source>
        <dbReference type="Pfam" id="PF04151"/>
    </source>
</evidence>
<dbReference type="Pfam" id="PF07504">
    <property type="entry name" value="FTP"/>
    <property type="match status" value="1"/>
</dbReference>
<dbReference type="Gene3D" id="3.10.170.10">
    <property type="match status" value="1"/>
</dbReference>
<dbReference type="InterPro" id="IPR023612">
    <property type="entry name" value="Peptidase_M4"/>
</dbReference>
<dbReference type="Pfam" id="PF04151">
    <property type="entry name" value="PPC"/>
    <property type="match status" value="1"/>
</dbReference>
<feature type="domain" description="PepSY" evidence="14">
    <location>
        <begin position="125"/>
        <end position="194"/>
    </location>
</feature>
<dbReference type="Gene3D" id="3.10.450.490">
    <property type="match status" value="1"/>
</dbReference>
<feature type="compositionally biased region" description="Polar residues" evidence="11">
    <location>
        <begin position="39"/>
        <end position="51"/>
    </location>
</feature>
<dbReference type="InterPro" id="IPR013856">
    <property type="entry name" value="Peptidase_M4_domain"/>
</dbReference>
<feature type="domain" description="FTP" evidence="16">
    <location>
        <begin position="60"/>
        <end position="99"/>
    </location>
</feature>
<dbReference type="PRINTS" id="PR00730">
    <property type="entry name" value="THERMOLYSIN"/>
</dbReference>
<dbReference type="Pfam" id="PF01447">
    <property type="entry name" value="Peptidase_M4"/>
    <property type="match status" value="1"/>
</dbReference>
<evidence type="ECO:0000256" key="7">
    <source>
        <dbReference type="ARBA" id="ARBA00022833"/>
    </source>
</evidence>
<dbReference type="Gene3D" id="1.10.390.10">
    <property type="entry name" value="Neutral Protease Domain 2"/>
    <property type="match status" value="1"/>
</dbReference>
<comment type="function">
    <text evidence="10">Extracellular zinc metalloprotease.</text>
</comment>
<dbReference type="InterPro" id="IPR007280">
    <property type="entry name" value="Peptidase_C_arc/bac"/>
</dbReference>
<keyword evidence="4" id="KW-0479">Metal-binding</keyword>
<evidence type="ECO:0000313" key="17">
    <source>
        <dbReference type="EMBL" id="MBC3810401.1"/>
    </source>
</evidence>
<dbReference type="InterPro" id="IPR001570">
    <property type="entry name" value="Peptidase_M4_C_domain"/>
</dbReference>
<feature type="region of interest" description="Disordered" evidence="11">
    <location>
        <begin position="26"/>
        <end position="51"/>
    </location>
</feature>
<evidence type="ECO:0000256" key="3">
    <source>
        <dbReference type="ARBA" id="ARBA00022670"/>
    </source>
</evidence>
<evidence type="ECO:0000259" key="13">
    <source>
        <dbReference type="Pfam" id="PF02868"/>
    </source>
</evidence>
<feature type="domain" description="Peptidase C-terminal archaeal/bacterial" evidence="15">
    <location>
        <begin position="527"/>
        <end position="596"/>
    </location>
</feature>
<feature type="domain" description="Peptidase M4" evidence="12">
    <location>
        <begin position="211"/>
        <end position="352"/>
    </location>
</feature>
<dbReference type="Pfam" id="PF03413">
    <property type="entry name" value="PepSY"/>
    <property type="match status" value="1"/>
</dbReference>
<dbReference type="InterPro" id="IPR050728">
    <property type="entry name" value="Zinc_Metalloprotease_M4"/>
</dbReference>
<dbReference type="CDD" id="cd09597">
    <property type="entry name" value="M4_TLP"/>
    <property type="match status" value="1"/>
</dbReference>
<dbReference type="EC" id="3.4.24.-" evidence="10"/>
<feature type="compositionally biased region" description="Low complexity" evidence="11">
    <location>
        <begin position="26"/>
        <end position="38"/>
    </location>
</feature>
<dbReference type="InterPro" id="IPR025711">
    <property type="entry name" value="PepSY"/>
</dbReference>
<dbReference type="SUPFAM" id="SSF55486">
    <property type="entry name" value="Metalloproteases ('zincins'), catalytic domain"/>
    <property type="match status" value="1"/>
</dbReference>
<evidence type="ECO:0000256" key="2">
    <source>
        <dbReference type="ARBA" id="ARBA00009388"/>
    </source>
</evidence>
<comment type="subcellular location">
    <subcellularLocation>
        <location evidence="10">Secreted</location>
    </subcellularLocation>
</comment>
<comment type="caution">
    <text evidence="17">The sequence shown here is derived from an EMBL/GenBank/DDBJ whole genome shotgun (WGS) entry which is preliminary data.</text>
</comment>
<keyword evidence="8 10" id="KW-0482">Metalloprotease</keyword>
<dbReference type="Pfam" id="PF02868">
    <property type="entry name" value="Peptidase_M4_C"/>
    <property type="match status" value="1"/>
</dbReference>
<dbReference type="Gene3D" id="3.10.450.40">
    <property type="match status" value="1"/>
</dbReference>
<comment type="cofactor">
    <cofactor evidence="1 10">
        <name>Zn(2+)</name>
        <dbReference type="ChEBI" id="CHEBI:29105"/>
    </cofactor>
</comment>
<evidence type="ECO:0000259" key="14">
    <source>
        <dbReference type="Pfam" id="PF03413"/>
    </source>
</evidence>
<comment type="similarity">
    <text evidence="2 10">Belongs to the peptidase M4 family.</text>
</comment>
<accession>A0ABR6XC32</accession>
<dbReference type="InterPro" id="IPR027268">
    <property type="entry name" value="Peptidase_M4/M1_CTD_sf"/>
</dbReference>
<keyword evidence="5" id="KW-0732">Signal</keyword>
<dbReference type="Proteomes" id="UP000637632">
    <property type="component" value="Unassembled WGS sequence"/>
</dbReference>
<dbReference type="Gene3D" id="2.60.120.380">
    <property type="match status" value="1"/>
</dbReference>
<dbReference type="InterPro" id="IPR011096">
    <property type="entry name" value="FTP_domain"/>
</dbReference>
<evidence type="ECO:0000256" key="8">
    <source>
        <dbReference type="ARBA" id="ARBA00023049"/>
    </source>
</evidence>
<keyword evidence="3 10" id="KW-0645">Protease</keyword>
<evidence type="ECO:0000256" key="10">
    <source>
        <dbReference type="RuleBase" id="RU366073"/>
    </source>
</evidence>
<keyword evidence="18" id="KW-1185">Reference proteome</keyword>
<feature type="domain" description="Peptidase M4 C-terminal" evidence="13">
    <location>
        <begin position="355"/>
        <end position="499"/>
    </location>
</feature>
<dbReference type="PANTHER" id="PTHR33794:SF1">
    <property type="entry name" value="BACILLOLYSIN"/>
    <property type="match status" value="1"/>
</dbReference>
<keyword evidence="10" id="KW-0964">Secreted</keyword>
<evidence type="ECO:0000256" key="6">
    <source>
        <dbReference type="ARBA" id="ARBA00022801"/>
    </source>
</evidence>
<keyword evidence="9" id="KW-0865">Zymogen</keyword>
<gene>
    <name evidence="17" type="ORF">H8K26_03020</name>
</gene>
<keyword evidence="6 10" id="KW-0378">Hydrolase</keyword>
<name>A0ABR6XC32_9BURK</name>
<reference evidence="17 18" key="1">
    <citation type="submission" date="2020-08" db="EMBL/GenBank/DDBJ databases">
        <title>Novel species isolated from subtropical streams in China.</title>
        <authorList>
            <person name="Lu H."/>
        </authorList>
    </citation>
    <scope>NUCLEOTIDE SEQUENCE [LARGE SCALE GENOMIC DNA]</scope>
    <source>
        <strain evidence="17 18">CCTCC AB 2015119</strain>
    </source>
</reference>
<organism evidence="17 18">
    <name type="scientific">Undibacterium aquatile</name>
    <dbReference type="NCBI Taxonomy" id="1537398"/>
    <lineage>
        <taxon>Bacteria</taxon>
        <taxon>Pseudomonadati</taxon>
        <taxon>Pseudomonadota</taxon>
        <taxon>Betaproteobacteria</taxon>
        <taxon>Burkholderiales</taxon>
        <taxon>Oxalobacteraceae</taxon>
        <taxon>Undibacterium</taxon>
    </lineage>
</organism>
<protein>
    <recommendedName>
        <fullName evidence="10">Neutral metalloproteinase</fullName>
        <ecNumber evidence="10">3.4.24.-</ecNumber>
    </recommendedName>
</protein>
<evidence type="ECO:0000313" key="18">
    <source>
        <dbReference type="Proteomes" id="UP000637632"/>
    </source>
</evidence>
<evidence type="ECO:0000259" key="16">
    <source>
        <dbReference type="Pfam" id="PF07504"/>
    </source>
</evidence>
<evidence type="ECO:0000256" key="11">
    <source>
        <dbReference type="SAM" id="MobiDB-lite"/>
    </source>
</evidence>
<keyword evidence="7 10" id="KW-0862">Zinc</keyword>